<comment type="catalytic activity">
    <reaction evidence="4 5">
        <text>O-phospho-L-tyrosyl-[protein] + H2O = L-tyrosyl-[protein] + phosphate</text>
        <dbReference type="Rhea" id="RHEA:10684"/>
        <dbReference type="Rhea" id="RHEA-COMP:10136"/>
        <dbReference type="Rhea" id="RHEA-COMP:20101"/>
        <dbReference type="ChEBI" id="CHEBI:15377"/>
        <dbReference type="ChEBI" id="CHEBI:43474"/>
        <dbReference type="ChEBI" id="CHEBI:46858"/>
        <dbReference type="ChEBI" id="CHEBI:61978"/>
        <dbReference type="EC" id="3.1.3.48"/>
    </reaction>
</comment>
<reference evidence="6 7" key="1">
    <citation type="submission" date="2017-05" db="EMBL/GenBank/DDBJ databases">
        <title>Vagococcus spp. assemblies.</title>
        <authorList>
            <person name="Gulvik C.A."/>
        </authorList>
    </citation>
    <scope>NUCLEOTIDE SEQUENCE [LARGE SCALE GENOMIC DNA]</scope>
    <source>
        <strain evidence="6 7">NCFB 2777</strain>
    </source>
</reference>
<dbReference type="PANTHER" id="PTHR39181">
    <property type="entry name" value="TYROSINE-PROTEIN PHOSPHATASE YWQE"/>
    <property type="match status" value="1"/>
</dbReference>
<dbReference type="GO" id="GO:0030145">
    <property type="term" value="F:manganese ion binding"/>
    <property type="evidence" value="ECO:0007669"/>
    <property type="project" value="UniProtKB-UniRule"/>
</dbReference>
<sequence length="251" mass="28467">MIDLHCHILPQLDDGPDTLIESLMMAEEAAAQGISRILCTPHHNIGKYWNPKNKVIMAVAEFQKILDENKILITLYEGQEVRISGNLYDQVQKNQLLFIDEGNKYLLIEFPTETIPVYTKKLFMNLINHGIRPIIVHPERNEYFANHLDQLADLTEIGALSQMTAPSYLGNFGSQVKLNAQKMIELGLIQLIGSDGHSINQRKVRLAEVYSELAKDYSPDFVEELKNNAETIFDGGDIKRKVHLKGTEPLK</sequence>
<evidence type="ECO:0000256" key="5">
    <source>
        <dbReference type="PIRNR" id="PIRNR016557"/>
    </source>
</evidence>
<dbReference type="InterPro" id="IPR016195">
    <property type="entry name" value="Pol/histidinol_Pase-like"/>
</dbReference>
<comment type="similarity">
    <text evidence="1 5">Belongs to the metallo-dependent hydrolases superfamily. CpsB/CapC family.</text>
</comment>
<evidence type="ECO:0000256" key="1">
    <source>
        <dbReference type="ARBA" id="ARBA00005750"/>
    </source>
</evidence>
<dbReference type="InterPro" id="IPR016667">
    <property type="entry name" value="Caps_polysacc_synth_CpsB/CapC"/>
</dbReference>
<dbReference type="Pfam" id="PF19567">
    <property type="entry name" value="CpsB_CapC"/>
    <property type="match status" value="1"/>
</dbReference>
<proteinExistence type="inferred from homology"/>
<protein>
    <recommendedName>
        <fullName evidence="5">Tyrosine-protein phosphatase</fullName>
        <ecNumber evidence="5">3.1.3.48</ecNumber>
    </recommendedName>
</protein>
<comment type="caution">
    <text evidence="6">The sequence shown here is derived from an EMBL/GenBank/DDBJ whole genome shotgun (WGS) entry which is preliminary data.</text>
</comment>
<keyword evidence="2 5" id="KW-0378">Hydrolase</keyword>
<organism evidence="6 7">
    <name type="scientific">Vagococcus salmoninarum</name>
    <dbReference type="NCBI Taxonomy" id="2739"/>
    <lineage>
        <taxon>Bacteria</taxon>
        <taxon>Bacillati</taxon>
        <taxon>Bacillota</taxon>
        <taxon>Bacilli</taxon>
        <taxon>Lactobacillales</taxon>
        <taxon>Enterococcaceae</taxon>
        <taxon>Vagococcus</taxon>
    </lineage>
</organism>
<dbReference type="OrthoDB" id="9788539at2"/>
<keyword evidence="3 5" id="KW-0904">Protein phosphatase</keyword>
<name>A0A429ZKG1_9ENTE</name>
<evidence type="ECO:0000313" key="7">
    <source>
        <dbReference type="Proteomes" id="UP000287239"/>
    </source>
</evidence>
<evidence type="ECO:0000256" key="2">
    <source>
        <dbReference type="ARBA" id="ARBA00022801"/>
    </source>
</evidence>
<evidence type="ECO:0000313" key="6">
    <source>
        <dbReference type="EMBL" id="RST94205.1"/>
    </source>
</evidence>
<accession>A0A429ZKG1</accession>
<dbReference type="Proteomes" id="UP000287239">
    <property type="component" value="Unassembled WGS sequence"/>
</dbReference>
<evidence type="ECO:0000256" key="4">
    <source>
        <dbReference type="ARBA" id="ARBA00051722"/>
    </source>
</evidence>
<dbReference type="AlphaFoldDB" id="A0A429ZKG1"/>
<dbReference type="RefSeq" id="WP_126781039.1">
    <property type="nucleotide sequence ID" value="NZ_NGJU01000016.1"/>
</dbReference>
<dbReference type="Gene3D" id="3.20.20.140">
    <property type="entry name" value="Metal-dependent hydrolases"/>
    <property type="match status" value="1"/>
</dbReference>
<dbReference type="GeneID" id="98568876"/>
<dbReference type="GO" id="GO:0004725">
    <property type="term" value="F:protein tyrosine phosphatase activity"/>
    <property type="evidence" value="ECO:0007669"/>
    <property type="project" value="UniProtKB-UniRule"/>
</dbReference>
<dbReference type="PANTHER" id="PTHR39181:SF1">
    <property type="entry name" value="TYROSINE-PROTEIN PHOSPHATASE YWQE"/>
    <property type="match status" value="1"/>
</dbReference>
<keyword evidence="7" id="KW-1185">Reference proteome</keyword>
<dbReference type="PIRSF" id="PIRSF016557">
    <property type="entry name" value="Caps_synth_CpsB"/>
    <property type="match status" value="1"/>
</dbReference>
<dbReference type="SUPFAM" id="SSF89550">
    <property type="entry name" value="PHP domain-like"/>
    <property type="match status" value="1"/>
</dbReference>
<evidence type="ECO:0000256" key="3">
    <source>
        <dbReference type="ARBA" id="ARBA00022912"/>
    </source>
</evidence>
<dbReference type="EMBL" id="NGJU01000016">
    <property type="protein sequence ID" value="RST94205.1"/>
    <property type="molecule type" value="Genomic_DNA"/>
</dbReference>
<gene>
    <name evidence="6" type="ORF">CBF35_10865</name>
</gene>
<dbReference type="EC" id="3.1.3.48" evidence="5"/>